<proteinExistence type="predicted"/>
<protein>
    <submittedName>
        <fullName evidence="1">Uncharacterized protein</fullName>
    </submittedName>
</protein>
<name>A0A6H5GZZ2_9HEMI</name>
<dbReference type="AlphaFoldDB" id="A0A6H5GZZ2"/>
<reference evidence="1 2" key="1">
    <citation type="submission" date="2020-02" db="EMBL/GenBank/DDBJ databases">
        <authorList>
            <person name="Ferguson B K."/>
        </authorList>
    </citation>
    <scope>NUCLEOTIDE SEQUENCE [LARGE SCALE GENOMIC DNA]</scope>
</reference>
<dbReference type="EMBL" id="CADCXU010021301">
    <property type="protein sequence ID" value="CAB0009006.1"/>
    <property type="molecule type" value="Genomic_DNA"/>
</dbReference>
<organism evidence="1 2">
    <name type="scientific">Nesidiocoris tenuis</name>
    <dbReference type="NCBI Taxonomy" id="355587"/>
    <lineage>
        <taxon>Eukaryota</taxon>
        <taxon>Metazoa</taxon>
        <taxon>Ecdysozoa</taxon>
        <taxon>Arthropoda</taxon>
        <taxon>Hexapoda</taxon>
        <taxon>Insecta</taxon>
        <taxon>Pterygota</taxon>
        <taxon>Neoptera</taxon>
        <taxon>Paraneoptera</taxon>
        <taxon>Hemiptera</taxon>
        <taxon>Heteroptera</taxon>
        <taxon>Panheteroptera</taxon>
        <taxon>Cimicomorpha</taxon>
        <taxon>Miridae</taxon>
        <taxon>Dicyphina</taxon>
        <taxon>Nesidiocoris</taxon>
    </lineage>
</organism>
<evidence type="ECO:0000313" key="1">
    <source>
        <dbReference type="EMBL" id="CAB0009006.1"/>
    </source>
</evidence>
<dbReference type="Proteomes" id="UP000479000">
    <property type="component" value="Unassembled WGS sequence"/>
</dbReference>
<gene>
    <name evidence="1" type="ORF">NTEN_LOCUS14200</name>
</gene>
<sequence>MKHHSLEKHENFGAPERHVEARSNSTLTLELSASIPARPALVIYHVRNSLCIGLLARGESQVKANNTFATSDFRIDLELAVRQTSTASVFPCNIKFPFHPLSSNPFVLDARQVRVMFRISSNIFRLRDFPNFYPTVVRFRMTMINNHETKLQTKRKQRPQNGMSKIAYVQPQTGVIQDSGEVCTLPSARPIVSRVKTTLRPLSCVPPLALFGSCLPRSALSPTGWRTVTKVYLCRPICTNSMEPDPGQVPGLCMILPIPLIWISDRFLELHPCADGLRAESTRDGDMMKVHDLRSTRAGKDLQRKCNVNVTSVPFSATLLIRTL</sequence>
<evidence type="ECO:0000313" key="2">
    <source>
        <dbReference type="Proteomes" id="UP000479000"/>
    </source>
</evidence>
<accession>A0A6H5GZZ2</accession>
<keyword evidence="2" id="KW-1185">Reference proteome</keyword>